<organism evidence="2 3">
    <name type="scientific">Xylaria bambusicola</name>
    <dbReference type="NCBI Taxonomy" id="326684"/>
    <lineage>
        <taxon>Eukaryota</taxon>
        <taxon>Fungi</taxon>
        <taxon>Dikarya</taxon>
        <taxon>Ascomycota</taxon>
        <taxon>Pezizomycotina</taxon>
        <taxon>Sordariomycetes</taxon>
        <taxon>Xylariomycetidae</taxon>
        <taxon>Xylariales</taxon>
        <taxon>Xylariaceae</taxon>
        <taxon>Xylaria</taxon>
    </lineage>
</organism>
<feature type="compositionally biased region" description="Polar residues" evidence="1">
    <location>
        <begin position="58"/>
        <end position="70"/>
    </location>
</feature>
<feature type="compositionally biased region" description="Basic and acidic residues" evidence="1">
    <location>
        <begin position="22"/>
        <end position="34"/>
    </location>
</feature>
<sequence>MSDTIPTRSHVDRNIASEPEDPVLHEFPSNEHDFGTPCFMESATNRRPTGGSIDSMRETSAGNPTRVSKI</sequence>
<name>A0AAN7V4P2_9PEZI</name>
<evidence type="ECO:0000256" key="1">
    <source>
        <dbReference type="SAM" id="MobiDB-lite"/>
    </source>
</evidence>
<accession>A0AAN7V4P2</accession>
<reference evidence="2 3" key="1">
    <citation type="submission" date="2023-10" db="EMBL/GenBank/DDBJ databases">
        <title>Draft genome sequence of Xylaria bambusicola isolate GMP-LS, the root and basal stem rot pathogen of sugarcane in Indonesia.</title>
        <authorList>
            <person name="Selvaraj P."/>
            <person name="Muralishankar V."/>
            <person name="Muruganantham S."/>
            <person name="Sp S."/>
            <person name="Haryani S."/>
            <person name="Lau K.J.X."/>
            <person name="Naqvi N.I."/>
        </authorList>
    </citation>
    <scope>NUCLEOTIDE SEQUENCE [LARGE SCALE GENOMIC DNA]</scope>
    <source>
        <strain evidence="2">GMP-LS</strain>
    </source>
</reference>
<evidence type="ECO:0000313" key="3">
    <source>
        <dbReference type="Proteomes" id="UP001305414"/>
    </source>
</evidence>
<feature type="region of interest" description="Disordered" evidence="1">
    <location>
        <begin position="1"/>
        <end position="70"/>
    </location>
</feature>
<protein>
    <submittedName>
        <fullName evidence="2">Uncharacterized protein</fullName>
    </submittedName>
</protein>
<gene>
    <name evidence="2" type="ORF">RRF57_011521</name>
</gene>
<dbReference type="Proteomes" id="UP001305414">
    <property type="component" value="Unassembled WGS sequence"/>
</dbReference>
<dbReference type="AlphaFoldDB" id="A0AAN7V4P2"/>
<keyword evidence="3" id="KW-1185">Reference proteome</keyword>
<proteinExistence type="predicted"/>
<evidence type="ECO:0000313" key="2">
    <source>
        <dbReference type="EMBL" id="KAK5635809.1"/>
    </source>
</evidence>
<dbReference type="EMBL" id="JAWHQM010000058">
    <property type="protein sequence ID" value="KAK5635809.1"/>
    <property type="molecule type" value="Genomic_DNA"/>
</dbReference>
<comment type="caution">
    <text evidence="2">The sequence shown here is derived from an EMBL/GenBank/DDBJ whole genome shotgun (WGS) entry which is preliminary data.</text>
</comment>